<reference evidence="1" key="1">
    <citation type="submission" date="2022-04" db="EMBL/GenBank/DDBJ databases">
        <title>Carnegiea gigantea Genome sequencing and assembly v2.</title>
        <authorList>
            <person name="Copetti D."/>
            <person name="Sanderson M.J."/>
            <person name="Burquez A."/>
            <person name="Wojciechowski M.F."/>
        </authorList>
    </citation>
    <scope>NUCLEOTIDE SEQUENCE</scope>
    <source>
        <strain evidence="1">SGP5-SGP5p</strain>
        <tissue evidence="1">Aerial part</tissue>
    </source>
</reference>
<organism evidence="1 2">
    <name type="scientific">Carnegiea gigantea</name>
    <dbReference type="NCBI Taxonomy" id="171969"/>
    <lineage>
        <taxon>Eukaryota</taxon>
        <taxon>Viridiplantae</taxon>
        <taxon>Streptophyta</taxon>
        <taxon>Embryophyta</taxon>
        <taxon>Tracheophyta</taxon>
        <taxon>Spermatophyta</taxon>
        <taxon>Magnoliopsida</taxon>
        <taxon>eudicotyledons</taxon>
        <taxon>Gunneridae</taxon>
        <taxon>Pentapetalae</taxon>
        <taxon>Caryophyllales</taxon>
        <taxon>Cactineae</taxon>
        <taxon>Cactaceae</taxon>
        <taxon>Cactoideae</taxon>
        <taxon>Echinocereeae</taxon>
        <taxon>Carnegiea</taxon>
    </lineage>
</organism>
<comment type="caution">
    <text evidence="1">The sequence shown here is derived from an EMBL/GenBank/DDBJ whole genome shotgun (WGS) entry which is preliminary data.</text>
</comment>
<proteinExistence type="predicted"/>
<dbReference type="PANTHER" id="PTHR47604">
    <property type="entry name" value="ADENYLYL CYCLASE"/>
    <property type="match status" value="1"/>
</dbReference>
<gene>
    <name evidence="1" type="ORF">Cgig2_029776</name>
</gene>
<dbReference type="EMBL" id="JAKOGI010000445">
    <property type="protein sequence ID" value="KAJ8434930.1"/>
    <property type="molecule type" value="Genomic_DNA"/>
</dbReference>
<sequence length="192" mass="21672">MENLLPLGPFRLNLEISSLSLSKIALYQEKRDWNLISEMDSCFTNERTPKCCIVLKASFSSAAGVSSGNSADTVKEVYDKMLESIKVKRSAPPNAWLWSLIEKCKSQDDVKLLFDILQQLRRLSNLRIHDNFNCHLCQEVTKACIRAGALDFGKKALWKHNVYGLTPTVGSANQLLQNAYNIGLYSRFLGIR</sequence>
<keyword evidence="2" id="KW-1185">Reference proteome</keyword>
<protein>
    <submittedName>
        <fullName evidence="1">Uncharacterized protein</fullName>
    </submittedName>
</protein>
<name>A0A9Q1K189_9CARY</name>
<dbReference type="AlphaFoldDB" id="A0A9Q1K189"/>
<dbReference type="PANTHER" id="PTHR47604:SF1">
    <property type="entry name" value="ADENYLYL CYCLASE"/>
    <property type="match status" value="1"/>
</dbReference>
<dbReference type="OrthoDB" id="1654276at2759"/>
<dbReference type="Proteomes" id="UP001153076">
    <property type="component" value="Unassembled WGS sequence"/>
</dbReference>
<evidence type="ECO:0000313" key="2">
    <source>
        <dbReference type="Proteomes" id="UP001153076"/>
    </source>
</evidence>
<evidence type="ECO:0000313" key="1">
    <source>
        <dbReference type="EMBL" id="KAJ8434930.1"/>
    </source>
</evidence>
<accession>A0A9Q1K189</accession>